<evidence type="ECO:0000313" key="3">
    <source>
        <dbReference type="Proteomes" id="UP000186218"/>
    </source>
</evidence>
<protein>
    <submittedName>
        <fullName evidence="2">UDP:flavonoid glycosyltransferase YjiC, YdhE family</fullName>
    </submittedName>
</protein>
<name>A0A1N7DTS2_9NOCA</name>
<dbReference type="InterPro" id="IPR010610">
    <property type="entry name" value="EryCIII-like_C"/>
</dbReference>
<dbReference type="PANTHER" id="PTHR48050">
    <property type="entry name" value="STEROL 3-BETA-GLUCOSYLTRANSFERASE"/>
    <property type="match status" value="1"/>
</dbReference>
<accession>A0A1N7DTS2</accession>
<dbReference type="CDD" id="cd03784">
    <property type="entry name" value="GT1_Gtf-like"/>
    <property type="match status" value="1"/>
</dbReference>
<dbReference type="Pfam" id="PF06722">
    <property type="entry name" value="EryCIII-like_C"/>
    <property type="match status" value="1"/>
</dbReference>
<evidence type="ECO:0000313" key="2">
    <source>
        <dbReference type="EMBL" id="SIR79262.1"/>
    </source>
</evidence>
<organism evidence="2 3">
    <name type="scientific">Williamsia sterculiae</name>
    <dbReference type="NCBI Taxonomy" id="1344003"/>
    <lineage>
        <taxon>Bacteria</taxon>
        <taxon>Bacillati</taxon>
        <taxon>Actinomycetota</taxon>
        <taxon>Actinomycetes</taxon>
        <taxon>Mycobacteriales</taxon>
        <taxon>Nocardiaceae</taxon>
        <taxon>Williamsia</taxon>
    </lineage>
</organism>
<dbReference type="FunFam" id="3.40.50.2000:FF:000009">
    <property type="entry name" value="Sterol 3-beta-glucosyltransferase UGT80A2"/>
    <property type="match status" value="1"/>
</dbReference>
<dbReference type="AlphaFoldDB" id="A0A1N7DTS2"/>
<dbReference type="InterPro" id="IPR002213">
    <property type="entry name" value="UDP_glucos_trans"/>
</dbReference>
<reference evidence="2 3" key="1">
    <citation type="submission" date="2017-01" db="EMBL/GenBank/DDBJ databases">
        <authorList>
            <person name="Mah S.A."/>
            <person name="Swanson W.J."/>
            <person name="Moy G.W."/>
            <person name="Vacquier V.D."/>
        </authorList>
    </citation>
    <scope>NUCLEOTIDE SEQUENCE [LARGE SCALE GENOMIC DNA]</scope>
    <source>
        <strain evidence="2 3">CPCC 203464</strain>
    </source>
</reference>
<dbReference type="GO" id="GO:0017000">
    <property type="term" value="P:antibiotic biosynthetic process"/>
    <property type="evidence" value="ECO:0007669"/>
    <property type="project" value="UniProtKB-ARBA"/>
</dbReference>
<dbReference type="InterPro" id="IPR050426">
    <property type="entry name" value="Glycosyltransferase_28"/>
</dbReference>
<dbReference type="GO" id="GO:0008194">
    <property type="term" value="F:UDP-glycosyltransferase activity"/>
    <property type="evidence" value="ECO:0007669"/>
    <property type="project" value="InterPro"/>
</dbReference>
<gene>
    <name evidence="2" type="ORF">SAMN05445060_0902</name>
</gene>
<keyword evidence="2" id="KW-0808">Transferase</keyword>
<dbReference type="EMBL" id="FTNT01000002">
    <property type="protein sequence ID" value="SIR79262.1"/>
    <property type="molecule type" value="Genomic_DNA"/>
</dbReference>
<evidence type="ECO:0000259" key="1">
    <source>
        <dbReference type="Pfam" id="PF06722"/>
    </source>
</evidence>
<dbReference type="OrthoDB" id="3253247at2"/>
<dbReference type="GO" id="GO:0016758">
    <property type="term" value="F:hexosyltransferase activity"/>
    <property type="evidence" value="ECO:0007669"/>
    <property type="project" value="UniProtKB-ARBA"/>
</dbReference>
<dbReference type="SUPFAM" id="SSF53756">
    <property type="entry name" value="UDP-Glycosyltransferase/glycogen phosphorylase"/>
    <property type="match status" value="1"/>
</dbReference>
<dbReference type="Gene3D" id="3.40.50.2000">
    <property type="entry name" value="Glycogen Phosphorylase B"/>
    <property type="match status" value="2"/>
</dbReference>
<dbReference type="Proteomes" id="UP000186218">
    <property type="component" value="Unassembled WGS sequence"/>
</dbReference>
<keyword evidence="3" id="KW-1185">Reference proteome</keyword>
<feature type="domain" description="Erythromycin biosynthesis protein CIII-like C-terminal" evidence="1">
    <location>
        <begin position="336"/>
        <end position="437"/>
    </location>
</feature>
<sequence>MTGPVQTRPAQTRSGHVAILLYGSRGDIQPGLCLALELQDRGDRVSVAVPPNLVSMALAVGVDDVRPLGMDSDSAWTSEHALSQQRSRNPLRRMRLAIANVRAGFRAMDDALIEAFVVDGAPLAGADVVVVAPLCQDRGLALAQVLDIPLVTLRFGPMSENGVVGSIPGVGQTWSAAWRRRSWRLADRVTWWATGWNENRFRRRVGLTSARGPLPARLRRLGIAQIQAYDPALFPGLADEWGDDRPLVGFLDLPAHARARIDGGDADPADASLWRWLDAGPPPLFVTFGSMPLPDRDTVMATIEGAADRVGLRCLFVMSGEREPWDDRSAQRSHVVSAVNHAAVLPRCAAAVHHGGAGTTAAVLRAGLPAVVCAVTADQPVWGDRLRALGVGDWCRTSALTTDGVTTALTTAVASRAAAGSLSARMVDAESAVAAAADRVQRCFASAAHL</sequence>
<dbReference type="PANTHER" id="PTHR48050:SF13">
    <property type="entry name" value="STEROL 3-BETA-GLUCOSYLTRANSFERASE UGT80A2"/>
    <property type="match status" value="1"/>
</dbReference>
<dbReference type="RefSeq" id="WP_076476923.1">
    <property type="nucleotide sequence ID" value="NZ_FTNT01000002.1"/>
</dbReference>
<dbReference type="STRING" id="1344003.SAMN05445060_0902"/>
<proteinExistence type="predicted"/>